<evidence type="ECO:0000259" key="1">
    <source>
        <dbReference type="SMART" id="SM00849"/>
    </source>
</evidence>
<evidence type="ECO:0000313" key="5">
    <source>
        <dbReference type="Proteomes" id="UP001519309"/>
    </source>
</evidence>
<dbReference type="Pfam" id="PF00753">
    <property type="entry name" value="Lactamase_B"/>
    <property type="match status" value="1"/>
</dbReference>
<dbReference type="Proteomes" id="UP000092659">
    <property type="component" value="Chromosome"/>
</dbReference>
<dbReference type="STRING" id="68214.AVL59_13285"/>
<dbReference type="InterPro" id="IPR050855">
    <property type="entry name" value="NDM-1-like"/>
</dbReference>
<dbReference type="AlphaFoldDB" id="A0A1B1AVB7"/>
<dbReference type="RefSeq" id="WP_067303236.1">
    <property type="nucleotide sequence ID" value="NZ_CP016279.1"/>
</dbReference>
<name>A0A1B1AVB7_9ACTN</name>
<dbReference type="SUPFAM" id="SSF56281">
    <property type="entry name" value="Metallo-hydrolase/oxidoreductase"/>
    <property type="match status" value="1"/>
</dbReference>
<evidence type="ECO:0000313" key="4">
    <source>
        <dbReference type="Proteomes" id="UP000092659"/>
    </source>
</evidence>
<reference evidence="3 5" key="2">
    <citation type="submission" date="2021-03" db="EMBL/GenBank/DDBJ databases">
        <title>Genomic Encyclopedia of Type Strains, Phase IV (KMG-IV): sequencing the most valuable type-strain genomes for metagenomic binning, comparative biology and taxonomic classification.</title>
        <authorList>
            <person name="Goeker M."/>
        </authorList>
    </citation>
    <scope>NUCLEOTIDE SEQUENCE [LARGE SCALE GENOMIC DNA]</scope>
    <source>
        <strain evidence="3 5">DSM 40499</strain>
    </source>
</reference>
<dbReference type="PANTHER" id="PTHR42951:SF17">
    <property type="entry name" value="METALLO-BETA-LACTAMASE DOMAIN-CONTAINING PROTEIN"/>
    <property type="match status" value="1"/>
</dbReference>
<dbReference type="KEGG" id="sgs:AVL59_13285"/>
<dbReference type="PANTHER" id="PTHR42951">
    <property type="entry name" value="METALLO-BETA-LACTAMASE DOMAIN-CONTAINING"/>
    <property type="match status" value="1"/>
</dbReference>
<accession>A0A1B1AVB7</accession>
<dbReference type="SMART" id="SM00849">
    <property type="entry name" value="Lactamase_B"/>
    <property type="match status" value="1"/>
</dbReference>
<proteinExistence type="predicted"/>
<feature type="domain" description="Metallo-beta-lactamase" evidence="1">
    <location>
        <begin position="10"/>
        <end position="205"/>
    </location>
</feature>
<sequence length="220" mass="23117">MTVYTVKNVASSAFLVTDEKGAMIVDTGVAGRAPAMLEQIADASLRPADIRLVVLTHHHADHSGSALDLREATGAPIAIHRDDADQLRRGGRVDLQPTSLLPRLMKAMLAKAEIPAIEPDIILDDEENLTRFGGIGRSFVTPGHTPGSVCILLPDNSILAGDALSGGLMRARIARKPMFATDLDAAVRSMRAVADHAPTAVYVGHGGPLAAPSVAALRTL</sequence>
<dbReference type="Gene3D" id="3.60.15.10">
    <property type="entry name" value="Ribonuclease Z/Hydroxyacylglutathione hydrolase-like"/>
    <property type="match status" value="1"/>
</dbReference>
<dbReference type="Proteomes" id="UP001519309">
    <property type="component" value="Unassembled WGS sequence"/>
</dbReference>
<organism evidence="2 4">
    <name type="scientific">Streptomyces griseochromogenes</name>
    <dbReference type="NCBI Taxonomy" id="68214"/>
    <lineage>
        <taxon>Bacteria</taxon>
        <taxon>Bacillati</taxon>
        <taxon>Actinomycetota</taxon>
        <taxon>Actinomycetes</taxon>
        <taxon>Kitasatosporales</taxon>
        <taxon>Streptomycetaceae</taxon>
        <taxon>Streptomyces</taxon>
    </lineage>
</organism>
<keyword evidence="5" id="KW-1185">Reference proteome</keyword>
<dbReference type="InterPro" id="IPR036866">
    <property type="entry name" value="RibonucZ/Hydroxyglut_hydro"/>
</dbReference>
<dbReference type="EMBL" id="JAGGLP010000002">
    <property type="protein sequence ID" value="MBP2047827.1"/>
    <property type="molecule type" value="Genomic_DNA"/>
</dbReference>
<dbReference type="InterPro" id="IPR001279">
    <property type="entry name" value="Metallo-B-lactamas"/>
</dbReference>
<evidence type="ECO:0000313" key="3">
    <source>
        <dbReference type="EMBL" id="MBP2047827.1"/>
    </source>
</evidence>
<dbReference type="EMBL" id="CP016279">
    <property type="protein sequence ID" value="ANP50462.1"/>
    <property type="molecule type" value="Genomic_DNA"/>
</dbReference>
<gene>
    <name evidence="2" type="ORF">AVL59_13285</name>
    <name evidence="3" type="ORF">J2Z21_000751</name>
</gene>
<reference evidence="2 4" key="1">
    <citation type="submission" date="2016-06" db="EMBL/GenBank/DDBJ databases">
        <title>Complete genome sequence of Streptomyces griseochromogenes ATCC 14511, the Blasticidin S producer.</title>
        <authorList>
            <person name="Wu L."/>
        </authorList>
    </citation>
    <scope>NUCLEOTIDE SEQUENCE [LARGE SCALE GENOMIC DNA]</scope>
    <source>
        <strain evidence="2 4">ATCC 14511</strain>
    </source>
</reference>
<dbReference type="CDD" id="cd07721">
    <property type="entry name" value="yflN-like_MBL-fold"/>
    <property type="match status" value="1"/>
</dbReference>
<protein>
    <submittedName>
        <fullName evidence="3">Glyoxylase-like metal-dependent hydrolase (Beta-lactamase superfamily II)</fullName>
    </submittedName>
</protein>
<dbReference type="OrthoDB" id="2971563at2"/>
<evidence type="ECO:0000313" key="2">
    <source>
        <dbReference type="EMBL" id="ANP50462.1"/>
    </source>
</evidence>